<dbReference type="Pfam" id="PF00196">
    <property type="entry name" value="GerE"/>
    <property type="match status" value="1"/>
</dbReference>
<keyword evidence="1" id="KW-0547">Nucleotide-binding</keyword>
<dbReference type="SUPFAM" id="SSF46894">
    <property type="entry name" value="C-terminal effector domain of the bipartite response regulators"/>
    <property type="match status" value="1"/>
</dbReference>
<proteinExistence type="predicted"/>
<gene>
    <name evidence="4" type="ORF">RM590_12690</name>
</gene>
<evidence type="ECO:0000256" key="2">
    <source>
        <dbReference type="ARBA" id="ARBA00022840"/>
    </source>
</evidence>
<evidence type="ECO:0000256" key="1">
    <source>
        <dbReference type="ARBA" id="ARBA00022741"/>
    </source>
</evidence>
<evidence type="ECO:0000259" key="3">
    <source>
        <dbReference type="PROSITE" id="PS50043"/>
    </source>
</evidence>
<dbReference type="SUPFAM" id="SSF52540">
    <property type="entry name" value="P-loop containing nucleoside triphosphate hydrolases"/>
    <property type="match status" value="1"/>
</dbReference>
<dbReference type="EMBL" id="JAVREL010000006">
    <property type="protein sequence ID" value="MDT0343464.1"/>
    <property type="molecule type" value="Genomic_DNA"/>
</dbReference>
<keyword evidence="5" id="KW-1185">Reference proteome</keyword>
<dbReference type="PANTHER" id="PTHR16305:SF35">
    <property type="entry name" value="TRANSCRIPTIONAL ACTIVATOR DOMAIN"/>
    <property type="match status" value="1"/>
</dbReference>
<accession>A0ABU2MS76</accession>
<dbReference type="Gene3D" id="1.10.10.10">
    <property type="entry name" value="Winged helix-like DNA-binding domain superfamily/Winged helix DNA-binding domain"/>
    <property type="match status" value="1"/>
</dbReference>
<protein>
    <submittedName>
        <fullName evidence="4">AAA family ATPase</fullName>
    </submittedName>
</protein>
<dbReference type="InterPro" id="IPR041664">
    <property type="entry name" value="AAA_16"/>
</dbReference>
<dbReference type="InterPro" id="IPR016032">
    <property type="entry name" value="Sig_transdc_resp-reg_C-effctor"/>
</dbReference>
<evidence type="ECO:0000313" key="4">
    <source>
        <dbReference type="EMBL" id="MDT0343464.1"/>
    </source>
</evidence>
<dbReference type="InterPro" id="IPR027417">
    <property type="entry name" value="P-loop_NTPase"/>
</dbReference>
<dbReference type="RefSeq" id="WP_311704603.1">
    <property type="nucleotide sequence ID" value="NZ_JAVREL010000006.1"/>
</dbReference>
<name>A0ABU2MS76_9ACTN</name>
<feature type="domain" description="HTH luxR-type" evidence="3">
    <location>
        <begin position="861"/>
        <end position="927"/>
    </location>
</feature>
<keyword evidence="2" id="KW-0067">ATP-binding</keyword>
<dbReference type="PRINTS" id="PR00038">
    <property type="entry name" value="HTHLUXR"/>
</dbReference>
<dbReference type="CDD" id="cd06170">
    <property type="entry name" value="LuxR_C_like"/>
    <property type="match status" value="1"/>
</dbReference>
<dbReference type="InterPro" id="IPR000792">
    <property type="entry name" value="Tscrpt_reg_LuxR_C"/>
</dbReference>
<dbReference type="PANTHER" id="PTHR16305">
    <property type="entry name" value="TESTICULAR SOLUBLE ADENYLYL CYCLASE"/>
    <property type="match status" value="1"/>
</dbReference>
<dbReference type="PROSITE" id="PS00622">
    <property type="entry name" value="HTH_LUXR_1"/>
    <property type="match status" value="1"/>
</dbReference>
<sequence>MLQTGLQKLKSAFTESALSKARIVVIEGPAGFGKSELLEALATHATEEQAIVLRAAALRSESSLPLTVMRQLVDAPALPAEQGARLRALVDDDQAAAGPGSADWLTSARTARMQKVCAAVQDLLADRLVVIGVDDLQYVDAASLQYLLYIAGRCRSSRLLMVFTETLYYQQRDPAYRTEFLRQPNFQRIRLGSLGRQDIARLLAADGHSHPDEATIDEYLAVTGGNPLLLRALQEERAMIPAPRHPDGPRPVTSEAFALAVLTCVDRSGPMAAKVAEGLAILGHMSTLDRLSRLCDTTRMAAAQGLRALQAAAVIEDDRFRHPATGAGVLEGMAPDHRRRLHRRAAALLRADGAPAAEIAPHVRAADGVDEPWGVTVLQDAAEEVLADDQDRLATDYLELAHRFCAEPQRRTEIRLRNAVILRRSNPAAAERIAEELLDDLRAGALPRQHHLALADLFVGHRRMTEVSEILTALQEETADSGPLALSRSDTLLTVVSDPYAPPPVAHGAGAPPLAERSPAGPLRPLAQFEYRKALQPWSSLAEGDHDRIFAAAEELLRRSVLTDATLEPILSAIKCLQFAGKIDKARHWSDLLLDESLRRNTGGWHAMFSVLRSDVALQQGNLPEVVSIVRSGLNRIPDRQGSVLAAGLLAMQVLAQTAMGNYEAVATALNRPAPESLFGSIHGIVYLRARGHYNLVTNRPYSALDDFLAVGRMTENWGIDRPWWVPWRGDAAETWLQLGNREEAQRLASEQLAMTGSGNARVRGISLRLLGEAADSGRRLTLLTRAVRQLQIAGDRLELARALYELSEIQRKLGHTSEAAGSSRRAWQLARECRAEPLCARMRQEHNEAVWEVPTETVAVDGHGAKLSESEKKVAVLAACGYSNRDISSRLYITVSTVEQHLTRVYRKLNIGGRQQLPVDLQFEVSEIA</sequence>
<dbReference type="Proteomes" id="UP001183246">
    <property type="component" value="Unassembled WGS sequence"/>
</dbReference>
<dbReference type="InterPro" id="IPR036388">
    <property type="entry name" value="WH-like_DNA-bd_sf"/>
</dbReference>
<comment type="caution">
    <text evidence="4">The sequence shown here is derived from an EMBL/GenBank/DDBJ whole genome shotgun (WGS) entry which is preliminary data.</text>
</comment>
<dbReference type="SMART" id="SM00421">
    <property type="entry name" value="HTH_LUXR"/>
    <property type="match status" value="1"/>
</dbReference>
<dbReference type="PROSITE" id="PS50043">
    <property type="entry name" value="HTH_LUXR_2"/>
    <property type="match status" value="1"/>
</dbReference>
<organism evidence="4 5">
    <name type="scientific">Streptomyces litchfieldiae</name>
    <dbReference type="NCBI Taxonomy" id="3075543"/>
    <lineage>
        <taxon>Bacteria</taxon>
        <taxon>Bacillati</taxon>
        <taxon>Actinomycetota</taxon>
        <taxon>Actinomycetes</taxon>
        <taxon>Kitasatosporales</taxon>
        <taxon>Streptomycetaceae</taxon>
        <taxon>Streptomyces</taxon>
    </lineage>
</organism>
<reference evidence="5" key="1">
    <citation type="submission" date="2023-07" db="EMBL/GenBank/DDBJ databases">
        <title>30 novel species of actinomycetes from the DSMZ collection.</title>
        <authorList>
            <person name="Nouioui I."/>
        </authorList>
    </citation>
    <scope>NUCLEOTIDE SEQUENCE [LARGE SCALE GENOMIC DNA]</scope>
    <source>
        <strain evidence="5">DSM 44938</strain>
    </source>
</reference>
<evidence type="ECO:0000313" key="5">
    <source>
        <dbReference type="Proteomes" id="UP001183246"/>
    </source>
</evidence>
<dbReference type="Pfam" id="PF13191">
    <property type="entry name" value="AAA_16"/>
    <property type="match status" value="1"/>
</dbReference>